<dbReference type="Proteomes" id="UP001269402">
    <property type="component" value="Unassembled WGS sequence"/>
</dbReference>
<proteinExistence type="predicted"/>
<protein>
    <submittedName>
        <fullName evidence="1">Uncharacterized protein</fullName>
    </submittedName>
</protein>
<organism evidence="1 2">
    <name type="scientific">Rhizobium redzepovicii</name>
    <dbReference type="NCBI Taxonomy" id="2867518"/>
    <lineage>
        <taxon>Bacteria</taxon>
        <taxon>Pseudomonadati</taxon>
        <taxon>Pseudomonadota</taxon>
        <taxon>Alphaproteobacteria</taxon>
        <taxon>Hyphomicrobiales</taxon>
        <taxon>Rhizobiaceae</taxon>
        <taxon>Rhizobium/Agrobacterium group</taxon>
        <taxon>Rhizobium</taxon>
    </lineage>
</organism>
<dbReference type="RefSeq" id="WP_310808373.1">
    <property type="nucleotide sequence ID" value="NZ_JAVLSH010000012.1"/>
</dbReference>
<accession>A0AAW8P9D0</accession>
<evidence type="ECO:0000313" key="1">
    <source>
        <dbReference type="EMBL" id="MDR9762814.1"/>
    </source>
</evidence>
<comment type="caution">
    <text evidence="1">The sequence shown here is derived from an EMBL/GenBank/DDBJ whole genome shotgun (WGS) entry which is preliminary data.</text>
</comment>
<reference evidence="2" key="1">
    <citation type="submission" date="2023-07" db="EMBL/GenBank/DDBJ databases">
        <title>Genomic characterization of faba bean (Vicia faba) microsymbionts in Mexican soils.</title>
        <authorList>
            <person name="Rivera Orduna F.N."/>
            <person name="Guevara-Luna J."/>
            <person name="Yan J."/>
            <person name="Arroyo-Herrera I."/>
            <person name="Li Y."/>
            <person name="Vasquez-Murrieta M.S."/>
            <person name="Wang E.T."/>
        </authorList>
    </citation>
    <scope>NUCLEOTIDE SEQUENCE [LARGE SCALE GENOMIC DNA]</scope>
    <source>
        <strain evidence="2">CH6</strain>
    </source>
</reference>
<sequence length="58" mass="5940">MSARERICTLNDPGGISGGQLDDGRVVVIAPAFLTSSPFGVLPTALGSPGWNWGARVA</sequence>
<dbReference type="AlphaFoldDB" id="A0AAW8P9D0"/>
<evidence type="ECO:0000313" key="2">
    <source>
        <dbReference type="Proteomes" id="UP001269402"/>
    </source>
</evidence>
<dbReference type="EMBL" id="JAVLSH010000012">
    <property type="protein sequence ID" value="MDR9762814.1"/>
    <property type="molecule type" value="Genomic_DNA"/>
</dbReference>
<keyword evidence="2" id="KW-1185">Reference proteome</keyword>
<gene>
    <name evidence="1" type="ORF">RJJ37_24825</name>
</gene>
<name>A0AAW8P9D0_9HYPH</name>